<reference evidence="2" key="1">
    <citation type="submission" date="2022-11" db="UniProtKB">
        <authorList>
            <consortium name="WormBaseParasite"/>
        </authorList>
    </citation>
    <scope>IDENTIFICATION</scope>
</reference>
<dbReference type="Proteomes" id="UP000887579">
    <property type="component" value="Unplaced"/>
</dbReference>
<dbReference type="WBParaSite" id="ES5_v2.g21422.t1">
    <property type="protein sequence ID" value="ES5_v2.g21422.t1"/>
    <property type="gene ID" value="ES5_v2.g21422"/>
</dbReference>
<name>A0AC34FWM6_9BILA</name>
<protein>
    <submittedName>
        <fullName evidence="2">EF-hand domain-containing protein</fullName>
    </submittedName>
</protein>
<evidence type="ECO:0000313" key="1">
    <source>
        <dbReference type="Proteomes" id="UP000887579"/>
    </source>
</evidence>
<organism evidence="1 2">
    <name type="scientific">Panagrolaimus sp. ES5</name>
    <dbReference type="NCBI Taxonomy" id="591445"/>
    <lineage>
        <taxon>Eukaryota</taxon>
        <taxon>Metazoa</taxon>
        <taxon>Ecdysozoa</taxon>
        <taxon>Nematoda</taxon>
        <taxon>Chromadorea</taxon>
        <taxon>Rhabditida</taxon>
        <taxon>Tylenchina</taxon>
        <taxon>Panagrolaimomorpha</taxon>
        <taxon>Panagrolaimoidea</taxon>
        <taxon>Panagrolaimidae</taxon>
        <taxon>Panagrolaimus</taxon>
    </lineage>
</organism>
<accession>A0AC34FWM6</accession>
<evidence type="ECO:0000313" key="2">
    <source>
        <dbReference type="WBParaSite" id="ES5_v2.g21422.t1"/>
    </source>
</evidence>
<proteinExistence type="predicted"/>
<sequence>MVRRGKVGVLPETPTVNNNNNHNLFHTQTSGSQNLAQHHNDDLLNKFTKEELAEFHQLFSMFDTDGSGAIGSEELKEAILSIGLQASDIEIDNLIKEVDEDGNGEIDFAEFCHCMKKSQSLAKSSNEEIIRQCFKIFDQDGNGMITENEFKYVAKEIGGFSDDLAEHVFHELDISSNGHLSADQFAAIVDDYLLSDHLRY</sequence>